<evidence type="ECO:0000313" key="2">
    <source>
        <dbReference type="EMBL" id="PWF39032.1"/>
    </source>
</evidence>
<dbReference type="EMBL" id="PXWF02000346">
    <property type="protein sequence ID" value="PWF39032.1"/>
    <property type="molecule type" value="Genomic_DNA"/>
</dbReference>
<feature type="region of interest" description="Disordered" evidence="1">
    <location>
        <begin position="119"/>
        <end position="156"/>
    </location>
</feature>
<comment type="caution">
    <text evidence="2">The sequence shown here is derived from an EMBL/GenBank/DDBJ whole genome shotgun (WGS) entry which is preliminary data.</text>
</comment>
<protein>
    <submittedName>
        <fullName evidence="2">Gluconate 2-dehydrogenase subunit 3 family protein</fullName>
    </submittedName>
</protein>
<dbReference type="InterPro" id="IPR027056">
    <property type="entry name" value="Gluconate_2DH_su3"/>
</dbReference>
<evidence type="ECO:0000256" key="1">
    <source>
        <dbReference type="SAM" id="MobiDB-lite"/>
    </source>
</evidence>
<gene>
    <name evidence="2" type="ORF">C7C56_027585</name>
</gene>
<accession>A0A2U2H906</accession>
<reference evidence="2 3" key="1">
    <citation type="submission" date="2018-04" db="EMBL/GenBank/DDBJ databases">
        <title>Massilia violaceinigra sp. nov., a novel purple-pigmented bacterium isolated from Tianshan glacier, Xinjiang, China.</title>
        <authorList>
            <person name="Wang H."/>
        </authorList>
    </citation>
    <scope>NUCLEOTIDE SEQUENCE [LARGE SCALE GENOMIC DNA]</scope>
    <source>
        <strain evidence="2 3">B448-2</strain>
    </source>
</reference>
<dbReference type="Proteomes" id="UP000241421">
    <property type="component" value="Unassembled WGS sequence"/>
</dbReference>
<dbReference type="AlphaFoldDB" id="A0A2U2H906"/>
<evidence type="ECO:0000313" key="3">
    <source>
        <dbReference type="Proteomes" id="UP000241421"/>
    </source>
</evidence>
<sequence>MFEPKNGESAAGGTPVMSRRNALLSIAALCGLAMTGDVLAAVSKAKAKGPYAPVFLTPASLKLTAVLAELTIPATDTPGALAVGAHRTIDSVLGVCSGKRAQDQFVRGLARIDEAAMLRHGKTSSPSSRQGRRSCCARSTPPARPSPRPTTISSYS</sequence>
<organism evidence="2 3">
    <name type="scientific">Massilia glaciei</name>
    <dbReference type="NCBI Taxonomy" id="1524097"/>
    <lineage>
        <taxon>Bacteria</taxon>
        <taxon>Pseudomonadati</taxon>
        <taxon>Pseudomonadota</taxon>
        <taxon>Betaproteobacteria</taxon>
        <taxon>Burkholderiales</taxon>
        <taxon>Oxalobacteraceae</taxon>
        <taxon>Telluria group</taxon>
        <taxon>Massilia</taxon>
    </lineage>
</organism>
<dbReference type="Pfam" id="PF13618">
    <property type="entry name" value="Gluconate_2-dh3"/>
    <property type="match status" value="1"/>
</dbReference>
<dbReference type="OrthoDB" id="6385145at2"/>
<proteinExistence type="predicted"/>
<keyword evidence="3" id="KW-1185">Reference proteome</keyword>
<name>A0A2U2H906_9BURK</name>